<keyword evidence="3" id="KW-1003">Cell membrane</keyword>
<dbReference type="PANTHER" id="PTHR23513:SF11">
    <property type="entry name" value="STAPHYLOFERRIN A TRANSPORTER"/>
    <property type="match status" value="1"/>
</dbReference>
<evidence type="ECO:0000256" key="6">
    <source>
        <dbReference type="ARBA" id="ARBA00023136"/>
    </source>
</evidence>
<feature type="domain" description="Major facilitator superfamily (MFS) profile" evidence="9">
    <location>
        <begin position="54"/>
        <end position="442"/>
    </location>
</feature>
<dbReference type="InterPro" id="IPR036259">
    <property type="entry name" value="MFS_trans_sf"/>
</dbReference>
<keyword evidence="4 8" id="KW-0812">Transmembrane</keyword>
<gene>
    <name evidence="10" type="ORF">EZH22_25970</name>
</gene>
<name>A0A974PMM0_9HYPH</name>
<keyword evidence="6 8" id="KW-0472">Membrane</keyword>
<comment type="subcellular location">
    <subcellularLocation>
        <location evidence="1">Cell membrane</location>
        <topology evidence="1">Multi-pass membrane protein</topology>
    </subcellularLocation>
</comment>
<feature type="transmembrane region" description="Helical" evidence="8">
    <location>
        <begin position="120"/>
        <end position="140"/>
    </location>
</feature>
<keyword evidence="2" id="KW-0813">Transport</keyword>
<feature type="transmembrane region" description="Helical" evidence="8">
    <location>
        <begin position="146"/>
        <end position="167"/>
    </location>
</feature>
<dbReference type="PANTHER" id="PTHR23513">
    <property type="entry name" value="INTEGRAL MEMBRANE EFFLUX PROTEIN-RELATED"/>
    <property type="match status" value="1"/>
</dbReference>
<sequence length="568" mass="59371">MPSSSISASPAPSCSSRGTIWPTAREGLTLSDTAPSPSPRPASGGSFAPLRRPVFAVLWGATVLGNTGTFMRDVASAWLVTDLSASPAAVAAVQAAGMLPIFLLAIPAGVLSDILDRRRFLMVVQLLLAMVSLSLLLLAASGLMSVSALIGLTFLGGIGAALVAPTWQSIVPELVPRGELKSAVALNSLGINIARSIGPATGGLLLAAFGAAVTYGVDVASYVVVIAALAWWKRAPAAEDALDERFAGAFRAGLRYARSSRELHVVLLRAVVFFAFASSIWALLPLVTRDLLRGDAAFYGLLLGSVGMGAILGALALPKLRDRLDSDGLMLAAAIVSGVAAGALALAPPRWAAVPILIAMGGAWIIALTTLNATAQSILPNWVRGRALAVYLTVFNGAMAGGSLAWGLIAQQIGLATTLTISGAGLVLTGFLAHRVRLPKGEADLAPSNHWPEPMMATPVEGDRGPVLIQVEYHVSPDDRIAFLAALRRLSLARRRDGAYAWGVTEDAAAPTLVVEWFLVESWAEHLRQHRRTSHADADVQKELLAFQITGTAPLVRHLITLNGGHEG</sequence>
<feature type="region of interest" description="Disordered" evidence="7">
    <location>
        <begin position="1"/>
        <end position="20"/>
    </location>
</feature>
<evidence type="ECO:0000256" key="3">
    <source>
        <dbReference type="ARBA" id="ARBA00022475"/>
    </source>
</evidence>
<dbReference type="GO" id="GO:0022857">
    <property type="term" value="F:transmembrane transporter activity"/>
    <property type="evidence" value="ECO:0007669"/>
    <property type="project" value="InterPro"/>
</dbReference>
<dbReference type="GO" id="GO:0005886">
    <property type="term" value="C:plasma membrane"/>
    <property type="evidence" value="ECO:0007669"/>
    <property type="project" value="UniProtKB-SubCell"/>
</dbReference>
<dbReference type="Gene3D" id="1.20.1250.20">
    <property type="entry name" value="MFS general substrate transporter like domains"/>
    <property type="match status" value="1"/>
</dbReference>
<accession>A0A974PMM0</accession>
<protein>
    <submittedName>
        <fullName evidence="10">MFS transporter</fullName>
    </submittedName>
</protein>
<dbReference type="KEGG" id="xdi:EZH22_25970"/>
<feature type="transmembrane region" description="Helical" evidence="8">
    <location>
        <begin position="265"/>
        <end position="284"/>
    </location>
</feature>
<evidence type="ECO:0000256" key="8">
    <source>
        <dbReference type="SAM" id="Phobius"/>
    </source>
</evidence>
<dbReference type="SUPFAM" id="SSF103473">
    <property type="entry name" value="MFS general substrate transporter"/>
    <property type="match status" value="1"/>
</dbReference>
<evidence type="ECO:0000256" key="2">
    <source>
        <dbReference type="ARBA" id="ARBA00022448"/>
    </source>
</evidence>
<evidence type="ECO:0000256" key="5">
    <source>
        <dbReference type="ARBA" id="ARBA00022989"/>
    </source>
</evidence>
<evidence type="ECO:0000313" key="11">
    <source>
        <dbReference type="Proteomes" id="UP000596427"/>
    </source>
</evidence>
<reference evidence="10 11" key="1">
    <citation type="submission" date="2020-10" db="EMBL/GenBank/DDBJ databases">
        <title>Degradation of 1,4-Dioxane by Xanthobacter sp. YN2, via a Novel Group-2 Soluble Di-Iron Monooxygenase.</title>
        <authorList>
            <person name="Ma F."/>
            <person name="Wang Y."/>
            <person name="Yang J."/>
            <person name="Guo H."/>
            <person name="Su D."/>
            <person name="Yu L."/>
        </authorList>
    </citation>
    <scope>NUCLEOTIDE SEQUENCE [LARGE SCALE GENOMIC DNA]</scope>
    <source>
        <strain evidence="10 11">YN2</strain>
    </source>
</reference>
<dbReference type="CDD" id="cd06173">
    <property type="entry name" value="MFS_MefA_like"/>
    <property type="match status" value="1"/>
</dbReference>
<dbReference type="AlphaFoldDB" id="A0A974PMM0"/>
<feature type="transmembrane region" description="Helical" evidence="8">
    <location>
        <begin position="387"/>
        <end position="409"/>
    </location>
</feature>
<feature type="transmembrane region" description="Helical" evidence="8">
    <location>
        <begin position="415"/>
        <end position="433"/>
    </location>
</feature>
<dbReference type="PROSITE" id="PS50850">
    <property type="entry name" value="MFS"/>
    <property type="match status" value="1"/>
</dbReference>
<feature type="transmembrane region" description="Helical" evidence="8">
    <location>
        <begin position="204"/>
        <end position="232"/>
    </location>
</feature>
<evidence type="ECO:0000256" key="1">
    <source>
        <dbReference type="ARBA" id="ARBA00004651"/>
    </source>
</evidence>
<organism evidence="10 11">
    <name type="scientific">Xanthobacter dioxanivorans</name>
    <dbReference type="NCBI Taxonomy" id="2528964"/>
    <lineage>
        <taxon>Bacteria</taxon>
        <taxon>Pseudomonadati</taxon>
        <taxon>Pseudomonadota</taxon>
        <taxon>Alphaproteobacteria</taxon>
        <taxon>Hyphomicrobiales</taxon>
        <taxon>Xanthobacteraceae</taxon>
        <taxon>Xanthobacter</taxon>
    </lineage>
</organism>
<keyword evidence="5 8" id="KW-1133">Transmembrane helix</keyword>
<evidence type="ECO:0000259" key="9">
    <source>
        <dbReference type="PROSITE" id="PS50850"/>
    </source>
</evidence>
<evidence type="ECO:0000256" key="7">
    <source>
        <dbReference type="SAM" id="MobiDB-lite"/>
    </source>
</evidence>
<proteinExistence type="predicted"/>
<dbReference type="InterPro" id="IPR020846">
    <property type="entry name" value="MFS_dom"/>
</dbReference>
<evidence type="ECO:0000313" key="10">
    <source>
        <dbReference type="EMBL" id="QRG06360.1"/>
    </source>
</evidence>
<dbReference type="Pfam" id="PF05977">
    <property type="entry name" value="MFS_3"/>
    <property type="match status" value="1"/>
</dbReference>
<dbReference type="Proteomes" id="UP000596427">
    <property type="component" value="Chromosome"/>
</dbReference>
<feature type="compositionally biased region" description="Low complexity" evidence="7">
    <location>
        <begin position="1"/>
        <end position="16"/>
    </location>
</feature>
<feature type="transmembrane region" description="Helical" evidence="8">
    <location>
        <begin position="296"/>
        <end position="317"/>
    </location>
</feature>
<evidence type="ECO:0000256" key="4">
    <source>
        <dbReference type="ARBA" id="ARBA00022692"/>
    </source>
</evidence>
<feature type="transmembrane region" description="Helical" evidence="8">
    <location>
        <begin position="353"/>
        <end position="375"/>
    </location>
</feature>
<keyword evidence="11" id="KW-1185">Reference proteome</keyword>
<feature type="transmembrane region" description="Helical" evidence="8">
    <location>
        <begin position="88"/>
        <end position="108"/>
    </location>
</feature>
<dbReference type="EMBL" id="CP063362">
    <property type="protein sequence ID" value="QRG06360.1"/>
    <property type="molecule type" value="Genomic_DNA"/>
</dbReference>
<feature type="transmembrane region" description="Helical" evidence="8">
    <location>
        <begin position="329"/>
        <end position="347"/>
    </location>
</feature>
<dbReference type="InterPro" id="IPR010290">
    <property type="entry name" value="TM_effector"/>
</dbReference>